<gene>
    <name evidence="1" type="ORF">MANES_03G086922v8</name>
</gene>
<proteinExistence type="predicted"/>
<evidence type="ECO:0000313" key="1">
    <source>
        <dbReference type="EMBL" id="KAG8657722.1"/>
    </source>
</evidence>
<name>A0ACB7HY45_MANES</name>
<comment type="caution">
    <text evidence="1">The sequence shown here is derived from an EMBL/GenBank/DDBJ whole genome shotgun (WGS) entry which is preliminary data.</text>
</comment>
<reference evidence="2" key="1">
    <citation type="journal article" date="2016" name="Nat. Biotechnol.">
        <title>Sequencing wild and cultivated cassava and related species reveals extensive interspecific hybridization and genetic diversity.</title>
        <authorList>
            <person name="Bredeson J.V."/>
            <person name="Lyons J.B."/>
            <person name="Prochnik S.E."/>
            <person name="Wu G.A."/>
            <person name="Ha C.M."/>
            <person name="Edsinger-Gonzales E."/>
            <person name="Grimwood J."/>
            <person name="Schmutz J."/>
            <person name="Rabbi I.Y."/>
            <person name="Egesi C."/>
            <person name="Nauluvula P."/>
            <person name="Lebot V."/>
            <person name="Ndunguru J."/>
            <person name="Mkamilo G."/>
            <person name="Bart R.S."/>
            <person name="Setter T.L."/>
            <person name="Gleadow R.M."/>
            <person name="Kulakow P."/>
            <person name="Ferguson M.E."/>
            <person name="Rounsley S."/>
            <person name="Rokhsar D.S."/>
        </authorList>
    </citation>
    <scope>NUCLEOTIDE SEQUENCE [LARGE SCALE GENOMIC DNA]</scope>
    <source>
        <strain evidence="2">cv. AM560-2</strain>
    </source>
</reference>
<dbReference type="EMBL" id="CM004389">
    <property type="protein sequence ID" value="KAG8657722.1"/>
    <property type="molecule type" value="Genomic_DNA"/>
</dbReference>
<accession>A0ACB7HY45</accession>
<evidence type="ECO:0000313" key="2">
    <source>
        <dbReference type="Proteomes" id="UP000091857"/>
    </source>
</evidence>
<keyword evidence="2" id="KW-1185">Reference proteome</keyword>
<protein>
    <submittedName>
        <fullName evidence="1">Uncharacterized protein</fullName>
    </submittedName>
</protein>
<dbReference type="Proteomes" id="UP000091857">
    <property type="component" value="Chromosome 3"/>
</dbReference>
<sequence length="107" mass="11987">MLPFFSLRSLFIAAWFCYCHITPLINLKRDLNLGAHISLSKLDSFSDSESELDSFPDSESELDSFSDSESELDSFSDSKSPLLELPEIIFGCKEFAALTICSFSKSQ</sequence>
<organism evidence="1 2">
    <name type="scientific">Manihot esculenta</name>
    <name type="common">Cassava</name>
    <name type="synonym">Jatropha manihot</name>
    <dbReference type="NCBI Taxonomy" id="3983"/>
    <lineage>
        <taxon>Eukaryota</taxon>
        <taxon>Viridiplantae</taxon>
        <taxon>Streptophyta</taxon>
        <taxon>Embryophyta</taxon>
        <taxon>Tracheophyta</taxon>
        <taxon>Spermatophyta</taxon>
        <taxon>Magnoliopsida</taxon>
        <taxon>eudicotyledons</taxon>
        <taxon>Gunneridae</taxon>
        <taxon>Pentapetalae</taxon>
        <taxon>rosids</taxon>
        <taxon>fabids</taxon>
        <taxon>Malpighiales</taxon>
        <taxon>Euphorbiaceae</taxon>
        <taxon>Crotonoideae</taxon>
        <taxon>Manihoteae</taxon>
        <taxon>Manihot</taxon>
    </lineage>
</organism>